<reference evidence="1" key="1">
    <citation type="submission" date="2020-01" db="EMBL/GenBank/DDBJ databases">
        <authorList>
            <person name="Mishra B."/>
        </authorList>
    </citation>
    <scope>NUCLEOTIDE SEQUENCE [LARGE SCALE GENOMIC DNA]</scope>
</reference>
<organism evidence="1 2">
    <name type="scientific">Microthlaspi erraticum</name>
    <dbReference type="NCBI Taxonomy" id="1685480"/>
    <lineage>
        <taxon>Eukaryota</taxon>
        <taxon>Viridiplantae</taxon>
        <taxon>Streptophyta</taxon>
        <taxon>Embryophyta</taxon>
        <taxon>Tracheophyta</taxon>
        <taxon>Spermatophyta</taxon>
        <taxon>Magnoliopsida</taxon>
        <taxon>eudicotyledons</taxon>
        <taxon>Gunneridae</taxon>
        <taxon>Pentapetalae</taxon>
        <taxon>rosids</taxon>
        <taxon>malvids</taxon>
        <taxon>Brassicales</taxon>
        <taxon>Brassicaceae</taxon>
        <taxon>Coluteocarpeae</taxon>
        <taxon>Microthlaspi</taxon>
    </lineage>
</organism>
<sequence>MDLSRSCDLVGQIRGTISAEACFPDRPHGRSVPIHLADRGRFFRSRALDGFVARCDPAERPFLPGSTVRSARLELLGQNFLRVRGQCFGADCVFTPFSPSILS</sequence>
<name>A0A6D2L900_9BRAS</name>
<evidence type="ECO:0000313" key="1">
    <source>
        <dbReference type="EMBL" id="CAA7056056.1"/>
    </source>
</evidence>
<dbReference type="AlphaFoldDB" id="A0A6D2L900"/>
<gene>
    <name evidence="1" type="ORF">MERR_LOCUS43292</name>
</gene>
<protein>
    <submittedName>
        <fullName evidence="1">Uncharacterized protein</fullName>
    </submittedName>
</protein>
<evidence type="ECO:0000313" key="2">
    <source>
        <dbReference type="Proteomes" id="UP000467841"/>
    </source>
</evidence>
<comment type="caution">
    <text evidence="1">The sequence shown here is derived from an EMBL/GenBank/DDBJ whole genome shotgun (WGS) entry which is preliminary data.</text>
</comment>
<dbReference type="EMBL" id="CACVBM020001621">
    <property type="protein sequence ID" value="CAA7056056.1"/>
    <property type="molecule type" value="Genomic_DNA"/>
</dbReference>
<proteinExistence type="predicted"/>
<accession>A0A6D2L900</accession>
<dbReference type="Proteomes" id="UP000467841">
    <property type="component" value="Unassembled WGS sequence"/>
</dbReference>
<keyword evidence="2" id="KW-1185">Reference proteome</keyword>